<dbReference type="HOGENOM" id="CLU_015643_0_0_1"/>
<dbReference type="GO" id="GO:0007034">
    <property type="term" value="P:vacuolar transport"/>
    <property type="evidence" value="ECO:0007669"/>
    <property type="project" value="TreeGrafter"/>
</dbReference>
<evidence type="ECO:0000256" key="1">
    <source>
        <dbReference type="ARBA" id="ARBA00004128"/>
    </source>
</evidence>
<evidence type="ECO:0000256" key="6">
    <source>
        <dbReference type="SAM" id="MobiDB-lite"/>
    </source>
</evidence>
<name>W6ZA72_COCMI</name>
<feature type="compositionally biased region" description="Basic residues" evidence="6">
    <location>
        <begin position="430"/>
        <end position="444"/>
    </location>
</feature>
<dbReference type="PANTHER" id="PTHR46140:SF1">
    <property type="entry name" value="VACUOLAR TRANSPORTER CHAPERONE COMPLEX SUBUNIT 4-RELATED"/>
    <property type="match status" value="1"/>
</dbReference>
<feature type="compositionally biased region" description="Acidic residues" evidence="6">
    <location>
        <begin position="833"/>
        <end position="853"/>
    </location>
</feature>
<dbReference type="EMBL" id="KI963960">
    <property type="protein sequence ID" value="EUC46870.1"/>
    <property type="molecule type" value="Genomic_DNA"/>
</dbReference>
<keyword evidence="3 7" id="KW-0812">Transmembrane</keyword>
<evidence type="ECO:0000256" key="2">
    <source>
        <dbReference type="ARBA" id="ARBA00022554"/>
    </source>
</evidence>
<organism evidence="9 10">
    <name type="scientific">Bipolaris oryzae ATCC 44560</name>
    <dbReference type="NCBI Taxonomy" id="930090"/>
    <lineage>
        <taxon>Eukaryota</taxon>
        <taxon>Fungi</taxon>
        <taxon>Dikarya</taxon>
        <taxon>Ascomycota</taxon>
        <taxon>Pezizomycotina</taxon>
        <taxon>Dothideomycetes</taxon>
        <taxon>Pleosporomycetidae</taxon>
        <taxon>Pleosporales</taxon>
        <taxon>Pleosporineae</taxon>
        <taxon>Pleosporaceae</taxon>
        <taxon>Bipolaris</taxon>
    </lineage>
</organism>
<feature type="transmembrane region" description="Helical" evidence="7">
    <location>
        <begin position="922"/>
        <end position="942"/>
    </location>
</feature>
<dbReference type="eggNOG" id="KOG1161">
    <property type="taxonomic scope" value="Eukaryota"/>
</dbReference>
<dbReference type="GO" id="GO:0000329">
    <property type="term" value="C:fungal-type vacuole membrane"/>
    <property type="evidence" value="ECO:0007669"/>
    <property type="project" value="TreeGrafter"/>
</dbReference>
<dbReference type="GeneID" id="19122820"/>
<sequence>MGSEIPIPDGLIEEPLDHAVDIIGETFKDDPFQRYVLIDDLAKKGETEVSYEYNREIFAEVIPGMVAGGARSITVAGSGISSVWRLEPITDEPIISPHYPPAVTELNLAAHKTKRQHLPPTATHMLHLSLLGNYREHPSNDKSQNHKVSEVMRPVLKMAKEKGWPVVLEATSEKDNIDYDYLKELIKHQTTPGTNKAVSIPGQGESTERAFGDTFFKVLAEQHDRINLFIRSKSGEIERRLEHFSKTLQQLRAKRDPASGRLPARTVERYAKIEADVLRTGEEIRSLSRFQVTQRTGFVKILKKYKRWTKDGELAYVFKQEISSRPDSLFQLDLGYLLDQFIDALDTLRLAFDVEGTSAANATSVTGQSPAARISRSLEKGDDVDFDLALDTVPLGSKGSKATYWIHPDHIVEAQVLLLQHMRLYINKARRNSSSRPTPLRRHSSTANMDPYVGSEDTTGLVVLDHPETFAFKQNASTIGAAEEMQGSIGIKAAGQVRCCASSQAAVIVCDEGDAQHAPPSSVKTVKMERRYLKNFLDTSVTDDSIKHSCCPRENALTVRQWLAEHASAKPIAGALLKRTRFTGLHNNSAGGIWATLDKDISLTEQLFDDLDGDDWTAAAKSESTKRFPHAILEIRREGNQATSLIQMLDRSHLVERVRGFSLEAHAVWACCKPGAMSAPFWTSLLDKDIRKLPEPVQRRSRKARGSASASVSQMSPTATSTSNTSYDGHSSPLASRYEESSATSVHEFVDPPPLQAFRKKSRKPYSDYPPPMIRGESEAEAQPRYWNEYDHSEDEEGGYYIYIDPDASVKFPGQEFFEACARKTRKLFGIQEEPEEESLSGIEDSDDDDNDTVDSSPIIHAANYGAIDSSRQGTEGKGYFSTLFRSLRDPHRDADIFNERRALLGEVESNQHKVEMTKLRFYSTALGAAVVLDLVLCLMTVTSRRKERGAVDAGVMIGTICSLVLCVVAVISMQTRRERLGWVHQGAVLSIAGAVVALDIILLLWVARV</sequence>
<evidence type="ECO:0000313" key="9">
    <source>
        <dbReference type="EMBL" id="EUC46870.1"/>
    </source>
</evidence>
<dbReference type="InterPro" id="IPR004331">
    <property type="entry name" value="SPX_dom"/>
</dbReference>
<feature type="compositionally biased region" description="Polar residues" evidence="6">
    <location>
        <begin position="712"/>
        <end position="729"/>
    </location>
</feature>
<dbReference type="InterPro" id="IPR042267">
    <property type="entry name" value="VTC_sf"/>
</dbReference>
<feature type="transmembrane region" description="Helical" evidence="7">
    <location>
        <begin position="988"/>
        <end position="1008"/>
    </location>
</feature>
<dbReference type="RefSeq" id="XP_007686639.1">
    <property type="nucleotide sequence ID" value="XM_007688449.1"/>
</dbReference>
<keyword evidence="4 7" id="KW-1133">Transmembrane helix</keyword>
<dbReference type="GO" id="GO:0042144">
    <property type="term" value="P:vacuole fusion, non-autophagic"/>
    <property type="evidence" value="ECO:0007669"/>
    <property type="project" value="TreeGrafter"/>
</dbReference>
<evidence type="ECO:0000256" key="4">
    <source>
        <dbReference type="ARBA" id="ARBA00022989"/>
    </source>
</evidence>
<dbReference type="Proteomes" id="UP000054032">
    <property type="component" value="Unassembled WGS sequence"/>
</dbReference>
<evidence type="ECO:0000256" key="3">
    <source>
        <dbReference type="ARBA" id="ARBA00022692"/>
    </source>
</evidence>
<feature type="domain" description="SPX" evidence="8">
    <location>
        <begin position="156"/>
        <end position="319"/>
    </location>
</feature>
<keyword evidence="10" id="KW-1185">Reference proteome</keyword>
<dbReference type="CDD" id="cd14474">
    <property type="entry name" value="SPX_YDR089W"/>
    <property type="match status" value="1"/>
</dbReference>
<evidence type="ECO:0000313" key="10">
    <source>
        <dbReference type="Proteomes" id="UP000054032"/>
    </source>
</evidence>
<protein>
    <recommendedName>
        <fullName evidence="8">SPX domain-containing protein</fullName>
    </recommendedName>
</protein>
<feature type="region of interest" description="Disordered" evidence="6">
    <location>
        <begin position="693"/>
        <end position="781"/>
    </location>
</feature>
<dbReference type="Pfam" id="PF09359">
    <property type="entry name" value="VTC"/>
    <property type="match status" value="1"/>
</dbReference>
<evidence type="ECO:0000256" key="5">
    <source>
        <dbReference type="ARBA" id="ARBA00023136"/>
    </source>
</evidence>
<dbReference type="GO" id="GO:0033254">
    <property type="term" value="C:vacuolar transporter chaperone complex"/>
    <property type="evidence" value="ECO:0007669"/>
    <property type="project" value="TreeGrafter"/>
</dbReference>
<keyword evidence="2" id="KW-0926">Vacuole</keyword>
<dbReference type="AlphaFoldDB" id="W6ZA72"/>
<dbReference type="OrthoDB" id="5588846at2759"/>
<reference evidence="9 10" key="1">
    <citation type="journal article" date="2013" name="PLoS Genet.">
        <title>Comparative genome structure, secondary metabolite, and effector coding capacity across Cochliobolus pathogens.</title>
        <authorList>
            <person name="Condon B.J."/>
            <person name="Leng Y."/>
            <person name="Wu D."/>
            <person name="Bushley K.E."/>
            <person name="Ohm R.A."/>
            <person name="Otillar R."/>
            <person name="Martin J."/>
            <person name="Schackwitz W."/>
            <person name="Grimwood J."/>
            <person name="MohdZainudin N."/>
            <person name="Xue C."/>
            <person name="Wang R."/>
            <person name="Manning V.A."/>
            <person name="Dhillon B."/>
            <person name="Tu Z.J."/>
            <person name="Steffenson B.J."/>
            <person name="Salamov A."/>
            <person name="Sun H."/>
            <person name="Lowry S."/>
            <person name="LaButti K."/>
            <person name="Han J."/>
            <person name="Copeland A."/>
            <person name="Lindquist E."/>
            <person name="Barry K."/>
            <person name="Schmutz J."/>
            <person name="Baker S.E."/>
            <person name="Ciuffetti L.M."/>
            <person name="Grigoriev I.V."/>
            <person name="Zhong S."/>
            <person name="Turgeon B.G."/>
        </authorList>
    </citation>
    <scope>NUCLEOTIDE SEQUENCE [LARGE SCALE GENOMIC DNA]</scope>
    <source>
        <strain evidence="9 10">ATCC 44560</strain>
    </source>
</reference>
<accession>W6ZA72</accession>
<feature type="region of interest" description="Disordered" evidence="6">
    <location>
        <begin position="430"/>
        <end position="453"/>
    </location>
</feature>
<proteinExistence type="predicted"/>
<dbReference type="PROSITE" id="PS51382">
    <property type="entry name" value="SPX"/>
    <property type="match status" value="1"/>
</dbReference>
<dbReference type="InterPro" id="IPR051572">
    <property type="entry name" value="VTC_Complex_Subunit"/>
</dbReference>
<dbReference type="InterPro" id="IPR018966">
    <property type="entry name" value="VTC_domain"/>
</dbReference>
<evidence type="ECO:0000256" key="7">
    <source>
        <dbReference type="SAM" id="Phobius"/>
    </source>
</evidence>
<dbReference type="Gene3D" id="3.20.100.30">
    <property type="entry name" value="VTC, catalytic tunnel domain"/>
    <property type="match status" value="1"/>
</dbReference>
<evidence type="ECO:0000259" key="8">
    <source>
        <dbReference type="PROSITE" id="PS51382"/>
    </source>
</evidence>
<feature type="transmembrane region" description="Helical" evidence="7">
    <location>
        <begin position="954"/>
        <end position="976"/>
    </location>
</feature>
<dbReference type="GO" id="GO:0006799">
    <property type="term" value="P:polyphosphate biosynthetic process"/>
    <property type="evidence" value="ECO:0007669"/>
    <property type="project" value="UniProtKB-ARBA"/>
</dbReference>
<feature type="region of interest" description="Disordered" evidence="6">
    <location>
        <begin position="832"/>
        <end position="857"/>
    </location>
</feature>
<dbReference type="GO" id="GO:0016237">
    <property type="term" value="P:microautophagy"/>
    <property type="evidence" value="ECO:0007669"/>
    <property type="project" value="TreeGrafter"/>
</dbReference>
<dbReference type="KEGG" id="bor:COCMIDRAFT_35599"/>
<keyword evidence="5 7" id="KW-0472">Membrane</keyword>
<comment type="subcellular location">
    <subcellularLocation>
        <location evidence="1">Vacuole membrane</location>
        <topology evidence="1">Multi-pass membrane protein</topology>
    </subcellularLocation>
</comment>
<dbReference type="PANTHER" id="PTHR46140">
    <property type="entry name" value="VACUOLAR TRANSPORTER CHAPERONE 1-RELATED"/>
    <property type="match status" value="1"/>
</dbReference>
<gene>
    <name evidence="9" type="ORF">COCMIDRAFT_35599</name>
</gene>